<feature type="domain" description="Glycosyl transferase family 1" evidence="13">
    <location>
        <begin position="192"/>
        <end position="386"/>
    </location>
</feature>
<evidence type="ECO:0000256" key="4">
    <source>
        <dbReference type="ARBA" id="ARBA00022676"/>
    </source>
</evidence>
<evidence type="ECO:0000259" key="13">
    <source>
        <dbReference type="Pfam" id="PF00534"/>
    </source>
</evidence>
<keyword evidence="4 12" id="KW-0328">Glycosyltransferase</keyword>
<evidence type="ECO:0000313" key="16">
    <source>
        <dbReference type="Proteomes" id="UP000013776"/>
    </source>
</evidence>
<name>R4XCP6_TAPDE</name>
<comment type="function">
    <text evidence="1 12">Mannosylates Man(2)GlcNAc(2)-dolichol diphosphate and Man(1)GlcNAc(2)-dolichol diphosphate to form Man(3)GlcNAc(2)-dolichol diphosphate.</text>
</comment>
<dbReference type="InterPro" id="IPR027054">
    <property type="entry name" value="ALG2"/>
</dbReference>
<evidence type="ECO:0000256" key="3">
    <source>
        <dbReference type="ARBA" id="ARBA00004922"/>
    </source>
</evidence>
<dbReference type="InterPro" id="IPR028098">
    <property type="entry name" value="Glyco_trans_4-like_N"/>
</dbReference>
<proteinExistence type="inferred from homology"/>
<comment type="caution">
    <text evidence="15">The sequence shown here is derived from an EMBL/GenBank/DDBJ whole genome shotgun (WGS) entry which is preliminary data.</text>
</comment>
<evidence type="ECO:0000313" key="15">
    <source>
        <dbReference type="EMBL" id="CCG82156.1"/>
    </source>
</evidence>
<gene>
    <name evidence="15" type="ORF">TAPDE_002101</name>
</gene>
<sequence>MKIAFLHPDLGIGGAERLVIDAAVGLQKLDHDVVIYTSFRDKKHCFDEARDGTLEVRVRGDTIFPPNIGGRFSILCAMLRQIHLAITLIRDTDHYDAIFIDQLSIAIPLLKFFLQATPILFYCHFPDKLLSQRTNIIKELYRVPFDLLEGWTTGQADTIVVNSQFTASIFKKAFPRIQIIPKVVYPCVDVQQSFSKANVRTDRQIVLSINRFERKKNIELALQSFSALKTHARFADIVLVLAGGYDERVSENVNYHSELQTGCSQHGLNHQTLKGPYNLPLRFENDVNVYFLLSIPAELKASLLACSTLLAYTPENEHFGIVPIEASLAGLPVLAQDNGGPLESVEDGITGFSRPPDAKQWTTVMAAMLFNATNEERNGLGQAGRKKVLDTFSQETMARSLEDEFQALSTRPKDAANIYAMAVLAIFVFSLWRWALRPLVILGWDKIMSG</sequence>
<feature type="transmembrane region" description="Helical" evidence="12">
    <location>
        <begin position="418"/>
        <end position="436"/>
    </location>
</feature>
<keyword evidence="9 12" id="KW-0472">Membrane</keyword>
<comment type="catalytic activity">
    <reaction evidence="11 12">
        <text>an alpha-D-Man-(1-&gt;3)-beta-D-Man-(1-&gt;4)-beta-D-GlcNAc-(1-&gt;4)-alpha-D-GlcNAc-diphospho-di-trans,poly-cis-dolichol + GDP-alpha-D-mannose = an alpha-D-Man-(1-&gt;3)-[alpha-D-Man-(1-&gt;6)]-beta-D-Man-(1-&gt;4)-beta-D-GlcNAc-(1-&gt;4)-alpha-D-GlcNAc-diphospho-di-trans,poly-cis-dolichol + GDP + H(+)</text>
        <dbReference type="Rhea" id="RHEA:29519"/>
        <dbReference type="Rhea" id="RHEA-COMP:19513"/>
        <dbReference type="Rhea" id="RHEA-COMP:19515"/>
        <dbReference type="ChEBI" id="CHEBI:15378"/>
        <dbReference type="ChEBI" id="CHEBI:57527"/>
        <dbReference type="ChEBI" id="CHEBI:58189"/>
        <dbReference type="ChEBI" id="CHEBI:132510"/>
        <dbReference type="ChEBI" id="CHEBI:132511"/>
        <dbReference type="EC" id="2.4.1.257"/>
    </reaction>
    <physiologicalReaction direction="left-to-right" evidence="11 12">
        <dbReference type="Rhea" id="RHEA:29520"/>
    </physiologicalReaction>
</comment>
<evidence type="ECO:0000256" key="11">
    <source>
        <dbReference type="ARBA" id="ARBA00045104"/>
    </source>
</evidence>
<dbReference type="PANTHER" id="PTHR45918:SF1">
    <property type="entry name" value="ALPHA-1,3_1,6-MANNOSYLTRANSFERASE ALG2"/>
    <property type="match status" value="1"/>
</dbReference>
<comment type="pathway">
    <text evidence="3 12">Protein modification; protein glycosylation.</text>
</comment>
<dbReference type="EC" id="2.4.1.257" evidence="12"/>
<dbReference type="GO" id="GO:0005789">
    <property type="term" value="C:endoplasmic reticulum membrane"/>
    <property type="evidence" value="ECO:0007669"/>
    <property type="project" value="UniProtKB-SubCell"/>
</dbReference>
<evidence type="ECO:0000256" key="12">
    <source>
        <dbReference type="RuleBase" id="RU367136"/>
    </source>
</evidence>
<dbReference type="EMBL" id="CAHR02000072">
    <property type="protein sequence ID" value="CCG82156.1"/>
    <property type="molecule type" value="Genomic_DNA"/>
</dbReference>
<dbReference type="AlphaFoldDB" id="R4XCP6"/>
<keyword evidence="5 12" id="KW-0808">Transferase</keyword>
<feature type="domain" description="Glycosyltransferase subfamily 4-like N-terminal" evidence="14">
    <location>
        <begin position="12"/>
        <end position="190"/>
    </location>
</feature>
<organism evidence="15 16">
    <name type="scientific">Taphrina deformans (strain PYCC 5710 / ATCC 11124 / CBS 356.35 / IMI 108563 / JCM 9778 / NBRC 8474)</name>
    <name type="common">Peach leaf curl fungus</name>
    <name type="synonym">Lalaria deformans</name>
    <dbReference type="NCBI Taxonomy" id="1097556"/>
    <lineage>
        <taxon>Eukaryota</taxon>
        <taxon>Fungi</taxon>
        <taxon>Dikarya</taxon>
        <taxon>Ascomycota</taxon>
        <taxon>Taphrinomycotina</taxon>
        <taxon>Taphrinomycetes</taxon>
        <taxon>Taphrinales</taxon>
        <taxon>Taphrinaceae</taxon>
        <taxon>Taphrina</taxon>
    </lineage>
</organism>
<evidence type="ECO:0000256" key="9">
    <source>
        <dbReference type="ARBA" id="ARBA00023136"/>
    </source>
</evidence>
<dbReference type="EC" id="2.4.1.132" evidence="12"/>
<keyword evidence="7 12" id="KW-0256">Endoplasmic reticulum</keyword>
<evidence type="ECO:0000256" key="5">
    <source>
        <dbReference type="ARBA" id="ARBA00022679"/>
    </source>
</evidence>
<dbReference type="OrthoDB" id="448893at2759"/>
<keyword evidence="16" id="KW-1185">Reference proteome</keyword>
<dbReference type="Proteomes" id="UP000013776">
    <property type="component" value="Unassembled WGS sequence"/>
</dbReference>
<dbReference type="GO" id="GO:0004378">
    <property type="term" value="F:GDP-Man:Man(1)GlcNAc(2)-PP-Dol alpha-1,3-mannosyltransferase activity"/>
    <property type="evidence" value="ECO:0007669"/>
    <property type="project" value="UniProtKB-UniRule"/>
</dbReference>
<accession>R4XCP6</accession>
<evidence type="ECO:0000256" key="10">
    <source>
        <dbReference type="ARBA" id="ARBA00045103"/>
    </source>
</evidence>
<dbReference type="STRING" id="1097556.R4XCP6"/>
<protein>
    <recommendedName>
        <fullName evidence="12">Alpha-1,3/1,6-mannosyltransferase ALG2</fullName>
        <ecNumber evidence="12">2.4.1.132</ecNumber>
        <ecNumber evidence="12">2.4.1.257</ecNumber>
    </recommendedName>
    <alternativeName>
        <fullName evidence="12">GDP-Man:Man(1)GlcNAc(2)-PP-Dol alpha-1,3-mannosyltransferase</fullName>
    </alternativeName>
</protein>
<evidence type="ECO:0000256" key="6">
    <source>
        <dbReference type="ARBA" id="ARBA00022692"/>
    </source>
</evidence>
<evidence type="ECO:0000256" key="1">
    <source>
        <dbReference type="ARBA" id="ARBA00003142"/>
    </source>
</evidence>
<evidence type="ECO:0000259" key="14">
    <source>
        <dbReference type="Pfam" id="PF13439"/>
    </source>
</evidence>
<comment type="subcellular location">
    <subcellularLocation>
        <location evidence="2 12">Endoplasmic reticulum membrane</location>
    </subcellularLocation>
</comment>
<dbReference type="Pfam" id="PF13439">
    <property type="entry name" value="Glyco_transf_4"/>
    <property type="match status" value="1"/>
</dbReference>
<reference evidence="15 16" key="1">
    <citation type="journal article" date="2013" name="MBio">
        <title>Genome sequencing of the plant pathogen Taphrina deformans, the causal agent of peach leaf curl.</title>
        <authorList>
            <person name="Cisse O.H."/>
            <person name="Almeida J.M.G.C.F."/>
            <person name="Fonseca A."/>
            <person name="Kumar A.A."/>
            <person name="Salojaervi J."/>
            <person name="Overmyer K."/>
            <person name="Hauser P.M."/>
            <person name="Pagni M."/>
        </authorList>
    </citation>
    <scope>NUCLEOTIDE SEQUENCE [LARGE SCALE GENOMIC DNA]</scope>
    <source>
        <strain evidence="16">PYCC 5710 / ATCC 11124 / CBS 356.35 / IMI 108563 / JCM 9778 / NBRC 8474</strain>
    </source>
</reference>
<dbReference type="SUPFAM" id="SSF53756">
    <property type="entry name" value="UDP-Glycosyltransferase/glycogen phosphorylase"/>
    <property type="match status" value="1"/>
</dbReference>
<dbReference type="GO" id="GO:0102704">
    <property type="term" value="F:GDP-Man:Man(2)GlcNAc(2)-PP-Dol alpha-1,6-mannosyltransferase activity"/>
    <property type="evidence" value="ECO:0007669"/>
    <property type="project" value="UniProtKB-UniRule"/>
</dbReference>
<dbReference type="PANTHER" id="PTHR45918">
    <property type="entry name" value="ALPHA-1,3/1,6-MANNOSYLTRANSFERASE ALG2"/>
    <property type="match status" value="1"/>
</dbReference>
<evidence type="ECO:0000256" key="2">
    <source>
        <dbReference type="ARBA" id="ARBA00004586"/>
    </source>
</evidence>
<dbReference type="eggNOG" id="KOG0853">
    <property type="taxonomic scope" value="Eukaryota"/>
</dbReference>
<dbReference type="VEuPathDB" id="FungiDB:TAPDE_002101"/>
<keyword evidence="8 12" id="KW-1133">Transmembrane helix</keyword>
<evidence type="ECO:0000256" key="7">
    <source>
        <dbReference type="ARBA" id="ARBA00022824"/>
    </source>
</evidence>
<dbReference type="Pfam" id="PF00534">
    <property type="entry name" value="Glycos_transf_1"/>
    <property type="match status" value="1"/>
</dbReference>
<dbReference type="InterPro" id="IPR001296">
    <property type="entry name" value="Glyco_trans_1"/>
</dbReference>
<comment type="similarity">
    <text evidence="12">Belongs to the glycosyltransferase group 1 family.</text>
</comment>
<evidence type="ECO:0000256" key="8">
    <source>
        <dbReference type="ARBA" id="ARBA00022989"/>
    </source>
</evidence>
<dbReference type="CDD" id="cd03805">
    <property type="entry name" value="GT4_ALG2-like"/>
    <property type="match status" value="1"/>
</dbReference>
<comment type="catalytic activity">
    <reaction evidence="10 12">
        <text>a beta-D-Man-(1-&gt;4)-beta-D-GlcNAc-(1-&gt;4)-alpha-D-GlcNAc-diphospho-di-trans,poly-cis-dolichol + GDP-alpha-D-mannose = an alpha-D-Man-(1-&gt;3)-beta-D-Man-(1-&gt;4)-beta-D-GlcNAc-(1-&gt;4)-alpha-D-GlcNAc-diphospho-di-trans,poly-cis-dolichol + GDP + H(+)</text>
        <dbReference type="Rhea" id="RHEA:29515"/>
        <dbReference type="Rhea" id="RHEA-COMP:19511"/>
        <dbReference type="Rhea" id="RHEA-COMP:19513"/>
        <dbReference type="ChEBI" id="CHEBI:15378"/>
        <dbReference type="ChEBI" id="CHEBI:57527"/>
        <dbReference type="ChEBI" id="CHEBI:58189"/>
        <dbReference type="ChEBI" id="CHEBI:58472"/>
        <dbReference type="ChEBI" id="CHEBI:132510"/>
        <dbReference type="EC" id="2.4.1.132"/>
    </reaction>
    <physiologicalReaction direction="left-to-right" evidence="10 12">
        <dbReference type="Rhea" id="RHEA:29516"/>
    </physiologicalReaction>
</comment>
<keyword evidence="6 12" id="KW-0812">Transmembrane</keyword>
<dbReference type="Gene3D" id="3.40.50.2000">
    <property type="entry name" value="Glycogen Phosphorylase B"/>
    <property type="match status" value="2"/>
</dbReference>
<dbReference type="UniPathway" id="UPA00378"/>